<keyword evidence="5" id="KW-1185">Reference proteome</keyword>
<dbReference type="PROSITE" id="PS51186">
    <property type="entry name" value="GNAT"/>
    <property type="match status" value="1"/>
</dbReference>
<evidence type="ECO:0000259" key="3">
    <source>
        <dbReference type="PROSITE" id="PS51186"/>
    </source>
</evidence>
<dbReference type="InterPro" id="IPR016181">
    <property type="entry name" value="Acyl_CoA_acyltransferase"/>
</dbReference>
<dbReference type="InterPro" id="IPR050832">
    <property type="entry name" value="Bact_Acetyltransf"/>
</dbReference>
<dbReference type="CDD" id="cd04301">
    <property type="entry name" value="NAT_SF"/>
    <property type="match status" value="1"/>
</dbReference>
<dbReference type="SUPFAM" id="SSF55729">
    <property type="entry name" value="Acyl-CoA N-acyltransferases (Nat)"/>
    <property type="match status" value="1"/>
</dbReference>
<organism evidence="4 5">
    <name type="scientific">Rhizomicrobium electricum</name>
    <dbReference type="NCBI Taxonomy" id="480070"/>
    <lineage>
        <taxon>Bacteria</taxon>
        <taxon>Pseudomonadati</taxon>
        <taxon>Pseudomonadota</taxon>
        <taxon>Alphaproteobacteria</taxon>
        <taxon>Micropepsales</taxon>
        <taxon>Micropepsaceae</taxon>
        <taxon>Rhizomicrobium</taxon>
    </lineage>
</organism>
<name>A0ABP3QG48_9PROT</name>
<dbReference type="Gene3D" id="3.40.630.30">
    <property type="match status" value="1"/>
</dbReference>
<sequence>MRLRDASSADAPALAAIHAQCFSMEVWDAAAIAALLATPGTFVLLDEDAGGFIMVRAAGGESEVLTLGVKPAARRRGIAKALVLSASERAVEAGAAVLFLEVNAANNAAIALYKGLGFGEVGRRKDYYLAPHGMREDALVLRASIPLMRV</sequence>
<evidence type="ECO:0000313" key="5">
    <source>
        <dbReference type="Proteomes" id="UP001499951"/>
    </source>
</evidence>
<gene>
    <name evidence="4" type="ORF">GCM10008942_41470</name>
</gene>
<dbReference type="InterPro" id="IPR000182">
    <property type="entry name" value="GNAT_dom"/>
</dbReference>
<dbReference type="PANTHER" id="PTHR43877:SF2">
    <property type="entry name" value="AMINOALKYLPHOSPHONATE N-ACETYLTRANSFERASE-RELATED"/>
    <property type="match status" value="1"/>
</dbReference>
<protein>
    <submittedName>
        <fullName evidence="4">GNAT family N-acetyltransferase</fullName>
    </submittedName>
</protein>
<feature type="domain" description="N-acetyltransferase" evidence="3">
    <location>
        <begin position="1"/>
        <end position="146"/>
    </location>
</feature>
<keyword evidence="2" id="KW-0012">Acyltransferase</keyword>
<accession>A0ABP3QG48</accession>
<comment type="caution">
    <text evidence="4">The sequence shown here is derived from an EMBL/GenBank/DDBJ whole genome shotgun (WGS) entry which is preliminary data.</text>
</comment>
<dbReference type="PANTHER" id="PTHR43877">
    <property type="entry name" value="AMINOALKYLPHOSPHONATE N-ACETYLTRANSFERASE-RELATED-RELATED"/>
    <property type="match status" value="1"/>
</dbReference>
<evidence type="ECO:0000256" key="1">
    <source>
        <dbReference type="ARBA" id="ARBA00022679"/>
    </source>
</evidence>
<dbReference type="Pfam" id="PF00583">
    <property type="entry name" value="Acetyltransf_1"/>
    <property type="match status" value="1"/>
</dbReference>
<dbReference type="RefSeq" id="WP_166934788.1">
    <property type="nucleotide sequence ID" value="NZ_BAAADD010000014.1"/>
</dbReference>
<evidence type="ECO:0000256" key="2">
    <source>
        <dbReference type="ARBA" id="ARBA00023315"/>
    </source>
</evidence>
<keyword evidence="1" id="KW-0808">Transferase</keyword>
<dbReference type="EMBL" id="BAAADD010000014">
    <property type="protein sequence ID" value="GAA0588181.1"/>
    <property type="molecule type" value="Genomic_DNA"/>
</dbReference>
<evidence type="ECO:0000313" key="4">
    <source>
        <dbReference type="EMBL" id="GAA0588181.1"/>
    </source>
</evidence>
<reference evidence="5" key="1">
    <citation type="journal article" date="2019" name="Int. J. Syst. Evol. Microbiol.">
        <title>The Global Catalogue of Microorganisms (GCM) 10K type strain sequencing project: providing services to taxonomists for standard genome sequencing and annotation.</title>
        <authorList>
            <consortium name="The Broad Institute Genomics Platform"/>
            <consortium name="The Broad Institute Genome Sequencing Center for Infectious Disease"/>
            <person name="Wu L."/>
            <person name="Ma J."/>
        </authorList>
    </citation>
    <scope>NUCLEOTIDE SEQUENCE [LARGE SCALE GENOMIC DNA]</scope>
    <source>
        <strain evidence="5">JCM 15089</strain>
    </source>
</reference>
<proteinExistence type="predicted"/>
<dbReference type="Proteomes" id="UP001499951">
    <property type="component" value="Unassembled WGS sequence"/>
</dbReference>